<dbReference type="AlphaFoldDB" id="A0A5C3MPQ2"/>
<protein>
    <submittedName>
        <fullName evidence="2">Uncharacterized protein</fullName>
    </submittedName>
</protein>
<dbReference type="EMBL" id="ML213591">
    <property type="protein sequence ID" value="TFK43191.1"/>
    <property type="molecule type" value="Genomic_DNA"/>
</dbReference>
<name>A0A5C3MPQ2_9AGAR</name>
<keyword evidence="3" id="KW-1185">Reference proteome</keyword>
<evidence type="ECO:0000313" key="2">
    <source>
        <dbReference type="EMBL" id="TFK43191.1"/>
    </source>
</evidence>
<evidence type="ECO:0000313" key="3">
    <source>
        <dbReference type="Proteomes" id="UP000308652"/>
    </source>
</evidence>
<keyword evidence="1" id="KW-1133">Transmembrane helix</keyword>
<gene>
    <name evidence="2" type="ORF">BDQ12DRAFT_674552</name>
</gene>
<organism evidence="2 3">
    <name type="scientific">Crucibulum laeve</name>
    <dbReference type="NCBI Taxonomy" id="68775"/>
    <lineage>
        <taxon>Eukaryota</taxon>
        <taxon>Fungi</taxon>
        <taxon>Dikarya</taxon>
        <taxon>Basidiomycota</taxon>
        <taxon>Agaricomycotina</taxon>
        <taxon>Agaricomycetes</taxon>
        <taxon>Agaricomycetidae</taxon>
        <taxon>Agaricales</taxon>
        <taxon>Agaricineae</taxon>
        <taxon>Nidulariaceae</taxon>
        <taxon>Crucibulum</taxon>
    </lineage>
</organism>
<accession>A0A5C3MPQ2</accession>
<keyword evidence="1" id="KW-0472">Membrane</keyword>
<dbReference type="Proteomes" id="UP000308652">
    <property type="component" value="Unassembled WGS sequence"/>
</dbReference>
<evidence type="ECO:0000256" key="1">
    <source>
        <dbReference type="SAM" id="Phobius"/>
    </source>
</evidence>
<proteinExistence type="predicted"/>
<reference evidence="2 3" key="1">
    <citation type="journal article" date="2019" name="Nat. Ecol. Evol.">
        <title>Megaphylogeny resolves global patterns of mushroom evolution.</title>
        <authorList>
            <person name="Varga T."/>
            <person name="Krizsan K."/>
            <person name="Foldi C."/>
            <person name="Dima B."/>
            <person name="Sanchez-Garcia M."/>
            <person name="Sanchez-Ramirez S."/>
            <person name="Szollosi G.J."/>
            <person name="Szarkandi J.G."/>
            <person name="Papp V."/>
            <person name="Albert L."/>
            <person name="Andreopoulos W."/>
            <person name="Angelini C."/>
            <person name="Antonin V."/>
            <person name="Barry K.W."/>
            <person name="Bougher N.L."/>
            <person name="Buchanan P."/>
            <person name="Buyck B."/>
            <person name="Bense V."/>
            <person name="Catcheside P."/>
            <person name="Chovatia M."/>
            <person name="Cooper J."/>
            <person name="Damon W."/>
            <person name="Desjardin D."/>
            <person name="Finy P."/>
            <person name="Geml J."/>
            <person name="Haridas S."/>
            <person name="Hughes K."/>
            <person name="Justo A."/>
            <person name="Karasinski D."/>
            <person name="Kautmanova I."/>
            <person name="Kiss B."/>
            <person name="Kocsube S."/>
            <person name="Kotiranta H."/>
            <person name="LaButti K.M."/>
            <person name="Lechner B.E."/>
            <person name="Liimatainen K."/>
            <person name="Lipzen A."/>
            <person name="Lukacs Z."/>
            <person name="Mihaltcheva S."/>
            <person name="Morgado L.N."/>
            <person name="Niskanen T."/>
            <person name="Noordeloos M.E."/>
            <person name="Ohm R.A."/>
            <person name="Ortiz-Santana B."/>
            <person name="Ovrebo C."/>
            <person name="Racz N."/>
            <person name="Riley R."/>
            <person name="Savchenko A."/>
            <person name="Shiryaev A."/>
            <person name="Soop K."/>
            <person name="Spirin V."/>
            <person name="Szebenyi C."/>
            <person name="Tomsovsky M."/>
            <person name="Tulloss R.E."/>
            <person name="Uehling J."/>
            <person name="Grigoriev I.V."/>
            <person name="Vagvolgyi C."/>
            <person name="Papp T."/>
            <person name="Martin F.M."/>
            <person name="Miettinen O."/>
            <person name="Hibbett D.S."/>
            <person name="Nagy L.G."/>
        </authorList>
    </citation>
    <scope>NUCLEOTIDE SEQUENCE [LARGE SCALE GENOMIC DNA]</scope>
    <source>
        <strain evidence="2 3">CBS 166.37</strain>
    </source>
</reference>
<keyword evidence="1" id="KW-0812">Transmembrane</keyword>
<sequence length="66" mass="7668">MPSQYTTSESPVQLWYERSNYTSAHVFSVGYGIHIVIFMTVTYFAIIRRRKTLVGVDGLFSTHFFL</sequence>
<feature type="transmembrane region" description="Helical" evidence="1">
    <location>
        <begin position="24"/>
        <end position="46"/>
    </location>
</feature>
<dbReference type="OrthoDB" id="2796825at2759"/>